<protein>
    <submittedName>
        <fullName evidence="1">Uncharacterized protein</fullName>
    </submittedName>
</protein>
<dbReference type="Proteomes" id="UP001352852">
    <property type="component" value="Unassembled WGS sequence"/>
</dbReference>
<keyword evidence="2" id="KW-1185">Reference proteome</keyword>
<gene>
    <name evidence="1" type="ORF">CHARACLAT_032867</name>
</gene>
<organism evidence="1 2">
    <name type="scientific">Characodon lateralis</name>
    <dbReference type="NCBI Taxonomy" id="208331"/>
    <lineage>
        <taxon>Eukaryota</taxon>
        <taxon>Metazoa</taxon>
        <taxon>Chordata</taxon>
        <taxon>Craniata</taxon>
        <taxon>Vertebrata</taxon>
        <taxon>Euteleostomi</taxon>
        <taxon>Actinopterygii</taxon>
        <taxon>Neopterygii</taxon>
        <taxon>Teleostei</taxon>
        <taxon>Neoteleostei</taxon>
        <taxon>Acanthomorphata</taxon>
        <taxon>Ovalentaria</taxon>
        <taxon>Atherinomorphae</taxon>
        <taxon>Cyprinodontiformes</taxon>
        <taxon>Goodeidae</taxon>
        <taxon>Characodon</taxon>
    </lineage>
</organism>
<proteinExistence type="predicted"/>
<evidence type="ECO:0000313" key="2">
    <source>
        <dbReference type="Proteomes" id="UP001352852"/>
    </source>
</evidence>
<dbReference type="EMBL" id="JAHUTJ010071816">
    <property type="protein sequence ID" value="MED6292344.1"/>
    <property type="molecule type" value="Genomic_DNA"/>
</dbReference>
<sequence>MSSSVRFLLTLPIGIISQHRPLRWPTLSQSIPNSTPNPLPWKSAQIPQGSHSLQRGECLILLLNSFFYLERNEKRKTLISSDEFTLRHKRENQWSTVGLRSAVCVYVSVLSSLNEMEIFSERSTQCSEVKCV</sequence>
<name>A0ABU7F1B9_9TELE</name>
<comment type="caution">
    <text evidence="1">The sequence shown here is derived from an EMBL/GenBank/DDBJ whole genome shotgun (WGS) entry which is preliminary data.</text>
</comment>
<accession>A0ABU7F1B9</accession>
<reference evidence="1 2" key="1">
    <citation type="submission" date="2021-06" db="EMBL/GenBank/DDBJ databases">
        <authorList>
            <person name="Palmer J.M."/>
        </authorList>
    </citation>
    <scope>NUCLEOTIDE SEQUENCE [LARGE SCALE GENOMIC DNA]</scope>
    <source>
        <strain evidence="1 2">CL_MEX2019</strain>
        <tissue evidence="1">Muscle</tissue>
    </source>
</reference>
<evidence type="ECO:0000313" key="1">
    <source>
        <dbReference type="EMBL" id="MED6292344.1"/>
    </source>
</evidence>